<feature type="transmembrane region" description="Helical" evidence="2">
    <location>
        <begin position="36"/>
        <end position="59"/>
    </location>
</feature>
<keyword evidence="4" id="KW-1185">Reference proteome</keyword>
<accession>A0A7J9SNC5</accession>
<keyword evidence="2" id="KW-1133">Transmembrane helix</keyword>
<feature type="compositionally biased region" description="Basic and acidic residues" evidence="1">
    <location>
        <begin position="79"/>
        <end position="93"/>
    </location>
</feature>
<keyword evidence="2" id="KW-0812">Transmembrane</keyword>
<evidence type="ECO:0000256" key="2">
    <source>
        <dbReference type="SAM" id="Phobius"/>
    </source>
</evidence>
<organism evidence="3 4">
    <name type="scientific">Halobellus ruber</name>
    <dbReference type="NCBI Taxonomy" id="2761102"/>
    <lineage>
        <taxon>Archaea</taxon>
        <taxon>Methanobacteriati</taxon>
        <taxon>Methanobacteriota</taxon>
        <taxon>Stenosarchaea group</taxon>
        <taxon>Halobacteria</taxon>
        <taxon>Halobacteriales</taxon>
        <taxon>Haloferacaceae</taxon>
        <taxon>Halobellus</taxon>
    </lineage>
</organism>
<evidence type="ECO:0000256" key="1">
    <source>
        <dbReference type="SAM" id="MobiDB-lite"/>
    </source>
</evidence>
<sequence>MSPELPPRPSRRTKIVLAAVALVTFLYSVVVTAQILLWFVLVGLAVGLYLTYLLIVAVFRLVEAVERIATAAEVDSGIRDASHVEPRTADRETGAPGVGIGADGPVDAEGTDDSADAESTDGPDDEAETNGTDDPDDEAETNGTDDPDDEAETNGTADPVDDAGDESSAAGQADADDADLGSDADSDRY</sequence>
<dbReference type="EMBL" id="JACKXD010000006">
    <property type="protein sequence ID" value="MBB6647597.1"/>
    <property type="molecule type" value="Genomic_DNA"/>
</dbReference>
<comment type="caution">
    <text evidence="3">The sequence shown here is derived from an EMBL/GenBank/DDBJ whole genome shotgun (WGS) entry which is preliminary data.</text>
</comment>
<feature type="compositionally biased region" description="Acidic residues" evidence="1">
    <location>
        <begin position="174"/>
        <end position="189"/>
    </location>
</feature>
<feature type="compositionally biased region" description="Acidic residues" evidence="1">
    <location>
        <begin position="109"/>
        <end position="152"/>
    </location>
</feature>
<gene>
    <name evidence="3" type="ORF">H5V44_15110</name>
</gene>
<feature type="region of interest" description="Disordered" evidence="1">
    <location>
        <begin position="79"/>
        <end position="189"/>
    </location>
</feature>
<proteinExistence type="predicted"/>
<dbReference type="InterPro" id="IPR058379">
    <property type="entry name" value="DUF8066"/>
</dbReference>
<protein>
    <submittedName>
        <fullName evidence="3">Uncharacterized protein</fullName>
    </submittedName>
</protein>
<keyword evidence="2" id="KW-0472">Membrane</keyword>
<reference evidence="3 4" key="1">
    <citation type="submission" date="2020-08" db="EMBL/GenBank/DDBJ databases">
        <authorList>
            <person name="Seo M.-J."/>
        </authorList>
    </citation>
    <scope>NUCLEOTIDE SEQUENCE [LARGE SCALE GENOMIC DNA]</scope>
    <source>
        <strain evidence="3 4">MBLA0160</strain>
    </source>
</reference>
<dbReference type="Pfam" id="PF26262">
    <property type="entry name" value="DUF8066"/>
    <property type="match status" value="1"/>
</dbReference>
<evidence type="ECO:0000313" key="3">
    <source>
        <dbReference type="EMBL" id="MBB6647597.1"/>
    </source>
</evidence>
<evidence type="ECO:0000313" key="4">
    <source>
        <dbReference type="Proteomes" id="UP000546257"/>
    </source>
</evidence>
<dbReference type="RefSeq" id="WP_185193972.1">
    <property type="nucleotide sequence ID" value="NZ_JACKXD010000006.1"/>
</dbReference>
<name>A0A7J9SNC5_9EURY</name>
<dbReference type="Proteomes" id="UP000546257">
    <property type="component" value="Unassembled WGS sequence"/>
</dbReference>
<dbReference type="AlphaFoldDB" id="A0A7J9SNC5"/>
<feature type="transmembrane region" description="Helical" evidence="2">
    <location>
        <begin position="12"/>
        <end position="30"/>
    </location>
</feature>